<evidence type="ECO:0000313" key="2">
    <source>
        <dbReference type="Proteomes" id="UP000188268"/>
    </source>
</evidence>
<dbReference type="AlphaFoldDB" id="A0A1R3I1D5"/>
<accession>A0A1R3I1D5</accession>
<sequence length="20" mass="2571">AIFSFTFQVRRVNETRWKRE</sequence>
<dbReference type="Proteomes" id="UP000188268">
    <property type="component" value="Unassembled WGS sequence"/>
</dbReference>
<keyword evidence="2" id="KW-1185">Reference proteome</keyword>
<organism evidence="1 2">
    <name type="scientific">Corchorus capsularis</name>
    <name type="common">Jute</name>
    <dbReference type="NCBI Taxonomy" id="210143"/>
    <lineage>
        <taxon>Eukaryota</taxon>
        <taxon>Viridiplantae</taxon>
        <taxon>Streptophyta</taxon>
        <taxon>Embryophyta</taxon>
        <taxon>Tracheophyta</taxon>
        <taxon>Spermatophyta</taxon>
        <taxon>Magnoliopsida</taxon>
        <taxon>eudicotyledons</taxon>
        <taxon>Gunneridae</taxon>
        <taxon>Pentapetalae</taxon>
        <taxon>rosids</taxon>
        <taxon>malvids</taxon>
        <taxon>Malvales</taxon>
        <taxon>Malvaceae</taxon>
        <taxon>Grewioideae</taxon>
        <taxon>Apeibeae</taxon>
        <taxon>Corchorus</taxon>
    </lineage>
</organism>
<evidence type="ECO:0000313" key="1">
    <source>
        <dbReference type="EMBL" id="OMO76405.1"/>
    </source>
</evidence>
<dbReference type="Gramene" id="OMO76405">
    <property type="protein sequence ID" value="OMO76405"/>
    <property type="gene ID" value="CCACVL1_15712"/>
</dbReference>
<feature type="non-terminal residue" evidence="1">
    <location>
        <position position="1"/>
    </location>
</feature>
<dbReference type="EMBL" id="AWWV01010884">
    <property type="protein sequence ID" value="OMO76405.1"/>
    <property type="molecule type" value="Genomic_DNA"/>
</dbReference>
<proteinExistence type="predicted"/>
<gene>
    <name evidence="1" type="ORF">CCACVL1_15712</name>
</gene>
<name>A0A1R3I1D5_COCAP</name>
<reference evidence="1 2" key="1">
    <citation type="submission" date="2013-09" db="EMBL/GenBank/DDBJ databases">
        <title>Corchorus capsularis genome sequencing.</title>
        <authorList>
            <person name="Alam M."/>
            <person name="Haque M.S."/>
            <person name="Islam M.S."/>
            <person name="Emdad E.M."/>
            <person name="Islam M.M."/>
            <person name="Ahmed B."/>
            <person name="Halim A."/>
            <person name="Hossen Q.M.M."/>
            <person name="Hossain M.Z."/>
            <person name="Ahmed R."/>
            <person name="Khan M.M."/>
            <person name="Islam R."/>
            <person name="Rashid M.M."/>
            <person name="Khan S.A."/>
            <person name="Rahman M.S."/>
            <person name="Alam M."/>
        </authorList>
    </citation>
    <scope>NUCLEOTIDE SEQUENCE [LARGE SCALE GENOMIC DNA]</scope>
    <source>
        <strain evidence="2">cv. CVL-1</strain>
        <tissue evidence="1">Whole seedling</tissue>
    </source>
</reference>
<comment type="caution">
    <text evidence="1">The sequence shown here is derived from an EMBL/GenBank/DDBJ whole genome shotgun (WGS) entry which is preliminary data.</text>
</comment>
<protein>
    <submittedName>
        <fullName evidence="1">Uncharacterized protein</fullName>
    </submittedName>
</protein>